<name>K0IFY7_NITGG</name>
<dbReference type="Proteomes" id="UP000008037">
    <property type="component" value="Chromosome"/>
</dbReference>
<accession>K0IFY7</accession>
<dbReference type="InterPro" id="IPR045497">
    <property type="entry name" value="DUF6438"/>
</dbReference>
<dbReference type="Pfam" id="PF20033">
    <property type="entry name" value="DUF6438"/>
    <property type="match status" value="1"/>
</dbReference>
<evidence type="ECO:0000259" key="1">
    <source>
        <dbReference type="Pfam" id="PF20033"/>
    </source>
</evidence>
<evidence type="ECO:0000313" key="2">
    <source>
        <dbReference type="EMBL" id="AFU58700.1"/>
    </source>
</evidence>
<dbReference type="HOGENOM" id="CLU_141428_0_0_2"/>
<dbReference type="BioCyc" id="CNIT1237085:G1324-1765-MONOMER"/>
<gene>
    <name evidence="2" type="ordered locus">Ngar_c17670</name>
</gene>
<evidence type="ECO:0000313" key="3">
    <source>
        <dbReference type="Proteomes" id="UP000008037"/>
    </source>
</evidence>
<dbReference type="AlphaFoldDB" id="K0IFY7"/>
<feature type="domain" description="DUF6438" evidence="1">
    <location>
        <begin position="1"/>
        <end position="106"/>
    </location>
</feature>
<dbReference type="EMBL" id="CP002408">
    <property type="protein sequence ID" value="AFU58700.1"/>
    <property type="molecule type" value="Genomic_DNA"/>
</dbReference>
<dbReference type="KEGG" id="nga:Ngar_c17670"/>
<proteinExistence type="predicted"/>
<keyword evidence="3" id="KW-1185">Reference proteome</keyword>
<protein>
    <recommendedName>
        <fullName evidence="1">DUF6438 domain-containing protein</fullName>
    </recommendedName>
</protein>
<dbReference type="STRING" id="1237085.Ngar_c17670"/>
<reference evidence="2 3" key="1">
    <citation type="journal article" date="2012" name="Environ. Microbiol.">
        <title>The genome of the ammonia-oxidizing Candidatus Nitrososphaera gargensis: insights into metabolic versatility and environmental adaptations.</title>
        <authorList>
            <person name="Spang A."/>
            <person name="Poehlein A."/>
            <person name="Offre P."/>
            <person name="Zumbragel S."/>
            <person name="Haider S."/>
            <person name="Rychlik N."/>
            <person name="Nowka B."/>
            <person name="Schmeisser C."/>
            <person name="Lebedeva E.V."/>
            <person name="Rattei T."/>
            <person name="Bohm C."/>
            <person name="Schmid M."/>
            <person name="Galushko A."/>
            <person name="Hatzenpichler R."/>
            <person name="Weinmaier T."/>
            <person name="Daniel R."/>
            <person name="Schleper C."/>
            <person name="Spieck E."/>
            <person name="Streit W."/>
            <person name="Wagner M."/>
        </authorList>
    </citation>
    <scope>NUCLEOTIDE SEQUENCE [LARGE SCALE GENOMIC DNA]</scope>
    <source>
        <strain evidence="3">Ga9.2</strain>
    </source>
</reference>
<sequence length="124" mass="14069">MCPGACPDYSVFVYGDGRIVYEGRRYVAVKGRREGRILGTRVKQLLDQFYKANYFSLKDRYDAIATDGAITKTSIFADGKTKEVVNCYPSQAPEELYQLEKMIDEISQSGRWVRDQAGQPVLRA</sequence>
<dbReference type="InParanoid" id="K0IFY7"/>
<organism evidence="2 3">
    <name type="scientific">Nitrososphaera gargensis (strain Ga9.2)</name>
    <dbReference type="NCBI Taxonomy" id="1237085"/>
    <lineage>
        <taxon>Archaea</taxon>
        <taxon>Nitrososphaerota</taxon>
        <taxon>Nitrososphaeria</taxon>
        <taxon>Nitrososphaerales</taxon>
        <taxon>Nitrososphaeraceae</taxon>
        <taxon>Nitrososphaera</taxon>
    </lineage>
</organism>